<evidence type="ECO:0000256" key="2">
    <source>
        <dbReference type="ARBA" id="ARBA00022692"/>
    </source>
</evidence>
<comment type="caution">
    <text evidence="10">The sequence shown here is derived from an EMBL/GenBank/DDBJ whole genome shotgun (WGS) entry which is preliminary data.</text>
</comment>
<accession>A0AB34HEH9</accession>
<feature type="compositionally biased region" description="Basic and acidic residues" evidence="6">
    <location>
        <begin position="1126"/>
        <end position="1147"/>
    </location>
</feature>
<organism evidence="10 11">
    <name type="scientific">Eschrichtius robustus</name>
    <name type="common">California gray whale</name>
    <name type="synonym">Eschrichtius gibbosus</name>
    <dbReference type="NCBI Taxonomy" id="9764"/>
    <lineage>
        <taxon>Eukaryota</taxon>
        <taxon>Metazoa</taxon>
        <taxon>Chordata</taxon>
        <taxon>Craniata</taxon>
        <taxon>Vertebrata</taxon>
        <taxon>Euteleostomi</taxon>
        <taxon>Mammalia</taxon>
        <taxon>Eutheria</taxon>
        <taxon>Laurasiatheria</taxon>
        <taxon>Artiodactyla</taxon>
        <taxon>Whippomorpha</taxon>
        <taxon>Cetacea</taxon>
        <taxon>Mysticeti</taxon>
        <taxon>Eschrichtiidae</taxon>
        <taxon>Eschrichtius</taxon>
    </lineage>
</organism>
<sequence length="1526" mass="170598">METSQRPRTSVPKYTSCAQLPEASNVIQMMENPLFSLKSTFDTWLYSSRTSWASATILGFLCGLGLYFLLLSYLQNNLSSPPPRKHGNITKHQTEWRGKRKVKMKNRALKVFRDCLEELEEVRALTSLLQSHLGKLPDKGSSHQLYYQDPPGEVCRAASAGAHQPCREPAEEAVPATCPSAALAPLTQGSLPVASTLSKEPQDQSNLKRITLGTVAKSSPPGNSFLASTIAAILSLGLACYPILFLSFWWKTTKALFFPTSSQSESRQEHLSHQPPGAPFQEEPTDKQVETGSPSLVNAEVQKLLEILITKKVELKIHKGKEKDGSFSEQMSSDYHLNTLGNVWKSLGAEQDNTTPQSFWNRKDKTEQLPGPRQLLHSEVLRDHLELTYTQLYWGHPSLHSESLVATRSSTQQQAPFVLFSGVSNGFPVSIQPRIPLGPSQAAVLPCPGVPPQLFTQTLPPCQSPPLAQIQAQPYLPSSLPFRPPYSPPQMSTCGLDCPTFQNKTPYFIPTETQCLKCPLLQKQLKSEKPSSSVVKRSQKGFSQLSLNLPQERGRSQAQRSVSIHHEDLIGPDLQKQHLQKRLIKDQTKRGLCLSIHLSLSLELSSSQCQFLRTYQAQGKQGPWQPSAFTGKRRLDPQKIRSRRPRRSHRKGQMQFQPGKDFSKGLRPCLRRISKASSRARLPGKFLQRNSEKESERYLMRPLMSDSGNCLPSSPEKKHLEKILKAHLSTKSTQINQGLIPVIVRQSWLAANCVFSKPHPHEEIRNLAPLKSWKPCVNSSRMLSFLSPSIRQMLEAHIIRWRVRHRWGLPKQAFEPINLKPCGAQPLSSPRSTFSPSATWQSGAHSKANFASKFLGKPQPHQGMKVITKATVPTLVSPLPVPSPEHTEIQRALGKTSPGDRYGPSEAPLTGQEGRLPYQMPTVNLMGRSWENGTVLGFPAARKTLSLPTKSVAQHPKEPCLQTQVAQGRATGELLQDSHTDVLLPADILASHRSLSSSQREHASEDAPAFQMVPYDLNVSEQSSQGQQKFRKPKLKDSFKSQSEMSVPTEERRDFKGPNLESFKRLQPGKHEEMRSSQGQEEPRKPKIRDLCKGQFASADEGVVCEGLELEEDEEMNSQSKMSAPTEERRDFEGPQPKEHEEMKGQREVLASAEEWRGFTKSQPGQHEETRSQSETLAPAEECRSVRRLQPGEHEETRSNQGQQEPRKAKVRDPCKGQFASNDDGEVCERLKPEEDEEMNSQSKMFAPTDEREDDWRPKPGEYEERSSGLKASQASGMSHASQVRERGESLGSKHPQPSPEKRELSPESQKWTRHFLQYLSHNKKGKGTEESLQKGKPVSATAHHQEPIKGKSAVESRAIDPRAIGAAVGQVLVDKLGLHQGLCASELNQHPEQLQAPAEGHSHYHRVLSSSEQRRVLKDTAYSHQATRKDHSYLNNSRHTRGRGDKLAFPPRELESPVRPCQRRPRVAGDSGHLRHHPTCPQKCVPSGQPECASHASPGRKAVQEKVQFMQRKPVSSHVNTLSMC</sequence>
<keyword evidence="11" id="KW-1185">Reference proteome</keyword>
<evidence type="ECO:0000313" key="11">
    <source>
        <dbReference type="Proteomes" id="UP001159641"/>
    </source>
</evidence>
<keyword evidence="2 7" id="KW-0812">Transmembrane</keyword>
<feature type="region of interest" description="Disordered" evidence="6">
    <location>
        <begin position="1020"/>
        <end position="1093"/>
    </location>
</feature>
<feature type="region of interest" description="Disordered" evidence="6">
    <location>
        <begin position="620"/>
        <end position="661"/>
    </location>
</feature>
<dbReference type="EMBL" id="JAIQCJ010001552">
    <property type="protein sequence ID" value="KAJ8789004.1"/>
    <property type="molecule type" value="Genomic_DNA"/>
</dbReference>
<comment type="similarity">
    <text evidence="5">Belongs to the SPATA31 family.</text>
</comment>
<keyword evidence="4 7" id="KW-0472">Membrane</keyword>
<dbReference type="Pfam" id="PF15371">
    <property type="entry name" value="DUF4599"/>
    <property type="match status" value="1"/>
</dbReference>
<name>A0AB34HEH9_ESCRO</name>
<feature type="compositionally biased region" description="Basic and acidic residues" evidence="6">
    <location>
        <begin position="1205"/>
        <end position="1215"/>
    </location>
</feature>
<feature type="transmembrane region" description="Helical" evidence="7">
    <location>
        <begin position="225"/>
        <end position="250"/>
    </location>
</feature>
<feature type="compositionally biased region" description="Basic and acidic residues" evidence="6">
    <location>
        <begin position="1069"/>
        <end position="1092"/>
    </location>
</feature>
<dbReference type="Proteomes" id="UP001159641">
    <property type="component" value="Unassembled WGS sequence"/>
</dbReference>
<evidence type="ECO:0000256" key="1">
    <source>
        <dbReference type="ARBA" id="ARBA00004167"/>
    </source>
</evidence>
<evidence type="ECO:0000313" key="10">
    <source>
        <dbReference type="EMBL" id="KAJ8789004.1"/>
    </source>
</evidence>
<dbReference type="InterPro" id="IPR039509">
    <property type="entry name" value="SPATA31"/>
</dbReference>
<protein>
    <recommendedName>
        <fullName evidence="12">Spermatogenesis-associated protein 31E1</fullName>
    </recommendedName>
</protein>
<feature type="compositionally biased region" description="Basic and acidic residues" evidence="6">
    <location>
        <begin position="1254"/>
        <end position="1268"/>
    </location>
</feature>
<dbReference type="PANTHER" id="PTHR21859:SF56">
    <property type="entry name" value="SPATA31 DOMAIN-CONTAINING PROTEIN"/>
    <property type="match status" value="1"/>
</dbReference>
<feature type="domain" description="SPATA31" evidence="8">
    <location>
        <begin position="374"/>
        <end position="748"/>
    </location>
</feature>
<feature type="compositionally biased region" description="Basic and acidic residues" evidence="6">
    <location>
        <begin position="1443"/>
        <end position="1457"/>
    </location>
</feature>
<comment type="subcellular location">
    <subcellularLocation>
        <location evidence="1">Membrane</location>
        <topology evidence="1">Single-pass membrane protein</topology>
    </subcellularLocation>
</comment>
<dbReference type="GO" id="GO:0016020">
    <property type="term" value="C:membrane"/>
    <property type="evidence" value="ECO:0007669"/>
    <property type="project" value="UniProtKB-SubCell"/>
</dbReference>
<dbReference type="InterPro" id="IPR027970">
    <property type="entry name" value="SPATA31-like"/>
</dbReference>
<feature type="compositionally biased region" description="Basic and acidic residues" evidence="6">
    <location>
        <begin position="1181"/>
        <end position="1198"/>
    </location>
</feature>
<evidence type="ECO:0000256" key="5">
    <source>
        <dbReference type="ARBA" id="ARBA00035009"/>
    </source>
</evidence>
<feature type="region of interest" description="Disordered" evidence="6">
    <location>
        <begin position="894"/>
        <end position="914"/>
    </location>
</feature>
<feature type="compositionally biased region" description="Polar residues" evidence="6">
    <location>
        <begin position="1270"/>
        <end position="1282"/>
    </location>
</feature>
<feature type="region of interest" description="Disordered" evidence="6">
    <location>
        <begin position="1106"/>
        <end position="1355"/>
    </location>
</feature>
<proteinExistence type="inferred from homology"/>
<evidence type="ECO:0000256" key="3">
    <source>
        <dbReference type="ARBA" id="ARBA00022989"/>
    </source>
</evidence>
<keyword evidence="3 7" id="KW-1133">Transmembrane helix</keyword>
<reference evidence="10 11" key="1">
    <citation type="submission" date="2022-11" db="EMBL/GenBank/DDBJ databases">
        <title>Whole genome sequence of Eschrichtius robustus ER-17-0199.</title>
        <authorList>
            <person name="Bruniche-Olsen A."/>
            <person name="Black A.N."/>
            <person name="Fields C.J."/>
            <person name="Walden K."/>
            <person name="Dewoody J.A."/>
        </authorList>
    </citation>
    <scope>NUCLEOTIDE SEQUENCE [LARGE SCALE GENOMIC DNA]</scope>
    <source>
        <strain evidence="10">ER-17-0199</strain>
        <tissue evidence="10">Blubber</tissue>
    </source>
</reference>
<evidence type="ECO:0000256" key="7">
    <source>
        <dbReference type="SAM" id="Phobius"/>
    </source>
</evidence>
<evidence type="ECO:0000256" key="4">
    <source>
        <dbReference type="ARBA" id="ARBA00023136"/>
    </source>
</evidence>
<gene>
    <name evidence="10" type="ORF">J1605_022298</name>
</gene>
<evidence type="ECO:0000259" key="8">
    <source>
        <dbReference type="Pfam" id="PF14650"/>
    </source>
</evidence>
<feature type="transmembrane region" description="Helical" evidence="7">
    <location>
        <begin position="52"/>
        <end position="74"/>
    </location>
</feature>
<feature type="compositionally biased region" description="Basic residues" evidence="6">
    <location>
        <begin position="640"/>
        <end position="652"/>
    </location>
</feature>
<evidence type="ECO:0000259" key="9">
    <source>
        <dbReference type="Pfam" id="PF15371"/>
    </source>
</evidence>
<dbReference type="Pfam" id="PF14650">
    <property type="entry name" value="FAM75"/>
    <property type="match status" value="1"/>
</dbReference>
<feature type="domain" description="SPATA31-like" evidence="9">
    <location>
        <begin position="100"/>
        <end position="185"/>
    </location>
</feature>
<evidence type="ECO:0000256" key="6">
    <source>
        <dbReference type="SAM" id="MobiDB-lite"/>
    </source>
</evidence>
<feature type="region of interest" description="Disordered" evidence="6">
    <location>
        <begin position="1423"/>
        <end position="1478"/>
    </location>
</feature>
<evidence type="ECO:0008006" key="12">
    <source>
        <dbReference type="Google" id="ProtNLM"/>
    </source>
</evidence>
<feature type="compositionally biased region" description="Basic and acidic residues" evidence="6">
    <location>
        <begin position="1344"/>
        <end position="1355"/>
    </location>
</feature>
<dbReference type="PANTHER" id="PTHR21859">
    <property type="entry name" value="ACROSOME-SPECIFIC PROTEIN"/>
    <property type="match status" value="1"/>
</dbReference>
<feature type="region of interest" description="Disordered" evidence="6">
    <location>
        <begin position="266"/>
        <end position="291"/>
    </location>
</feature>